<dbReference type="Proteomes" id="UP000284375">
    <property type="component" value="Unassembled WGS sequence"/>
</dbReference>
<protein>
    <submittedName>
        <fullName evidence="1">Uncharacterized protein</fullName>
    </submittedName>
</protein>
<accession>A0A423VQ09</accession>
<organism evidence="1 2">
    <name type="scientific">Cytospora chrysosperma</name>
    <name type="common">Cytospora canker fungus</name>
    <name type="synonym">Sphaeria chrysosperma</name>
    <dbReference type="NCBI Taxonomy" id="252740"/>
    <lineage>
        <taxon>Eukaryota</taxon>
        <taxon>Fungi</taxon>
        <taxon>Dikarya</taxon>
        <taxon>Ascomycota</taxon>
        <taxon>Pezizomycotina</taxon>
        <taxon>Sordariomycetes</taxon>
        <taxon>Sordariomycetidae</taxon>
        <taxon>Diaporthales</taxon>
        <taxon>Cytosporaceae</taxon>
        <taxon>Cytospora</taxon>
    </lineage>
</organism>
<reference evidence="1 2" key="1">
    <citation type="submission" date="2015-09" db="EMBL/GenBank/DDBJ databases">
        <title>Host preference determinants of Valsa canker pathogens revealed by comparative genomics.</title>
        <authorList>
            <person name="Yin Z."/>
            <person name="Huang L."/>
        </authorList>
    </citation>
    <scope>NUCLEOTIDE SEQUENCE [LARGE SCALE GENOMIC DNA]</scope>
    <source>
        <strain evidence="1 2">YSFL</strain>
    </source>
</reference>
<dbReference type="AlphaFoldDB" id="A0A423VQ09"/>
<dbReference type="STRING" id="252740.A0A423VQ09"/>
<dbReference type="EMBL" id="LJZO01000034">
    <property type="protein sequence ID" value="ROV93116.1"/>
    <property type="molecule type" value="Genomic_DNA"/>
</dbReference>
<sequence length="546" mass="62517">MALKRAPAEILGFCLQEAHSPEDVGAAIRASPAFLHAFRCQEYAILKSVLERCMSVDALHQALLVTTCPVWEEGDSENFEADLEDPDGDSEDGEDNSTWATKMELFDFDCREETYSFNNYLLTIRTLTAMCHLRANVNRIIADYIAFTKSLSDIRGPEPAMYAPSTQALEDLSKEELERLQGTFLRYELFCRCCGWPYFHSWIERLDKVSLGEFQFMGCALEPWVREGLVVVHRYVMAKYTAMFQEVVEDFTATINAASEGNDEPLKKSSHPPVCDLLGEDGPKFLLEIGWRSSNTFGMGYCHALPKGWGQGYVTVCADNFSRLGLGFLLNTLRSDRQSRRDLIRDVFDIFCPREGSWFPQKVSNFLRAAEEFINDSSDDNPDGALDDDSLEMVKSSGNSAWKDLISRFRSADMYIYTMYKDIERLRRLGWVFWDDKRLSDLGIAYQMHHNDGNDGTHVEHNSMELQPHISVQQLYGERRLRAPILSVLRKRMSRDAWSDKIVPQFYTKPHHGFRNPEMGKGPCKSSERLMEIVDLAYQVALDRCQ</sequence>
<name>A0A423VQ09_CYTCH</name>
<proteinExistence type="predicted"/>
<dbReference type="OrthoDB" id="5304511at2759"/>
<gene>
    <name evidence="1" type="ORF">VSDG_07367</name>
</gene>
<keyword evidence="2" id="KW-1185">Reference proteome</keyword>
<comment type="caution">
    <text evidence="1">The sequence shown here is derived from an EMBL/GenBank/DDBJ whole genome shotgun (WGS) entry which is preliminary data.</text>
</comment>
<evidence type="ECO:0000313" key="2">
    <source>
        <dbReference type="Proteomes" id="UP000284375"/>
    </source>
</evidence>
<evidence type="ECO:0000313" key="1">
    <source>
        <dbReference type="EMBL" id="ROV93116.1"/>
    </source>
</evidence>